<dbReference type="GO" id="GO:0003677">
    <property type="term" value="F:DNA binding"/>
    <property type="evidence" value="ECO:0007669"/>
    <property type="project" value="UniProtKB-KW"/>
</dbReference>
<evidence type="ECO:0000256" key="5">
    <source>
        <dbReference type="ARBA" id="ARBA00023172"/>
    </source>
</evidence>
<evidence type="ECO:0000256" key="7">
    <source>
        <dbReference type="PROSITE-ProRule" id="PRU10137"/>
    </source>
</evidence>
<dbReference type="InterPro" id="IPR006120">
    <property type="entry name" value="Resolvase_HTH_dom"/>
</dbReference>
<dbReference type="FunFam" id="3.40.50.1390:FF:000001">
    <property type="entry name" value="DNA recombinase"/>
    <property type="match status" value="1"/>
</dbReference>
<feature type="domain" description="Resolvase/invertase-type recombinase catalytic" evidence="8">
    <location>
        <begin position="1"/>
        <end position="134"/>
    </location>
</feature>
<evidence type="ECO:0000259" key="8">
    <source>
        <dbReference type="PROSITE" id="PS51736"/>
    </source>
</evidence>
<dbReference type="PROSITE" id="PS51736">
    <property type="entry name" value="RECOMBINASES_3"/>
    <property type="match status" value="1"/>
</dbReference>
<dbReference type="SUPFAM" id="SSF53041">
    <property type="entry name" value="Resolvase-like"/>
    <property type="match status" value="1"/>
</dbReference>
<dbReference type="EMBL" id="QFOI01000307">
    <property type="protein sequence ID" value="PZP44577.1"/>
    <property type="molecule type" value="Genomic_DNA"/>
</dbReference>
<dbReference type="Pfam" id="PF00239">
    <property type="entry name" value="Resolvase"/>
    <property type="match status" value="1"/>
</dbReference>
<sequence length="186" mass="20769">MTYGYARVSTGDQNLGLQIDDLKKFGCDKIFEEKASGSKTDRPQLQKLLQLLKKGDTVIVWKLDRLGRSVKQLLEVTSNWKQQGIEFISIKDAIDTSTPVGRFFFTIIASLTELEKEIIKERTSAGLKAARARGRLGGRPSGLSDEAKVKALGVKRMYNGGATLAEIMKKYGVTKPTIYKYIRSDF</sequence>
<dbReference type="Proteomes" id="UP000249645">
    <property type="component" value="Unassembled WGS sequence"/>
</dbReference>
<evidence type="ECO:0000256" key="2">
    <source>
        <dbReference type="ARBA" id="ARBA00022908"/>
    </source>
</evidence>
<organism evidence="9 10">
    <name type="scientific">Pseudopedobacter saltans</name>
    <dbReference type="NCBI Taxonomy" id="151895"/>
    <lineage>
        <taxon>Bacteria</taxon>
        <taxon>Pseudomonadati</taxon>
        <taxon>Bacteroidota</taxon>
        <taxon>Sphingobacteriia</taxon>
        <taxon>Sphingobacteriales</taxon>
        <taxon>Sphingobacteriaceae</taxon>
        <taxon>Pseudopedobacter</taxon>
    </lineage>
</organism>
<dbReference type="Gene3D" id="1.10.10.60">
    <property type="entry name" value="Homeodomain-like"/>
    <property type="match status" value="1"/>
</dbReference>
<dbReference type="PANTHER" id="PTHR30461:SF2">
    <property type="entry name" value="SERINE RECOMBINASE PINE-RELATED"/>
    <property type="match status" value="1"/>
</dbReference>
<dbReference type="PROSITE" id="PS00397">
    <property type="entry name" value="RECOMBINASES_1"/>
    <property type="match status" value="1"/>
</dbReference>
<keyword evidence="5" id="KW-0233">DNA recombination</keyword>
<dbReference type="PROSITE" id="PS00398">
    <property type="entry name" value="RECOMBINASES_2"/>
    <property type="match status" value="1"/>
</dbReference>
<dbReference type="SMART" id="SM00857">
    <property type="entry name" value="Resolvase"/>
    <property type="match status" value="1"/>
</dbReference>
<evidence type="ECO:0000256" key="4">
    <source>
        <dbReference type="ARBA" id="ARBA00023125"/>
    </source>
</evidence>
<protein>
    <recommendedName>
        <fullName evidence="8">Resolvase/invertase-type recombinase catalytic domain-containing protein</fullName>
    </recommendedName>
</protein>
<dbReference type="InterPro" id="IPR006118">
    <property type="entry name" value="Recombinase_CS"/>
</dbReference>
<proteinExistence type="inferred from homology"/>
<evidence type="ECO:0000256" key="6">
    <source>
        <dbReference type="PIRSR" id="PIRSR606118-50"/>
    </source>
</evidence>
<comment type="similarity">
    <text evidence="1">Belongs to the site-specific recombinase resolvase family.</text>
</comment>
<evidence type="ECO:0000256" key="3">
    <source>
        <dbReference type="ARBA" id="ARBA00023100"/>
    </source>
</evidence>
<reference evidence="9 10" key="1">
    <citation type="submission" date="2017-11" db="EMBL/GenBank/DDBJ databases">
        <title>Infants hospitalized years apart are colonized by the same room-sourced microbial strains.</title>
        <authorList>
            <person name="Brooks B."/>
            <person name="Olm M.R."/>
            <person name="Firek B.A."/>
            <person name="Baker R."/>
            <person name="Thomas B.C."/>
            <person name="Morowitz M.J."/>
            <person name="Banfield J.F."/>
        </authorList>
    </citation>
    <scope>NUCLEOTIDE SEQUENCE [LARGE SCALE GENOMIC DNA]</scope>
    <source>
        <strain evidence="9">S2_009_000_R2_76</strain>
    </source>
</reference>
<accession>A0A2W5ESP0</accession>
<keyword evidence="2" id="KW-0229">DNA integration</keyword>
<evidence type="ECO:0000313" key="9">
    <source>
        <dbReference type="EMBL" id="PZP44577.1"/>
    </source>
</evidence>
<keyword evidence="3" id="KW-0230">DNA invertase</keyword>
<dbReference type="CDD" id="cd00569">
    <property type="entry name" value="HTH_Hin_like"/>
    <property type="match status" value="1"/>
</dbReference>
<evidence type="ECO:0000256" key="1">
    <source>
        <dbReference type="ARBA" id="ARBA00009913"/>
    </source>
</evidence>
<dbReference type="InterPro" id="IPR036162">
    <property type="entry name" value="Resolvase-like_N_sf"/>
</dbReference>
<dbReference type="CDD" id="cd03768">
    <property type="entry name" value="SR_ResInv"/>
    <property type="match status" value="1"/>
</dbReference>
<dbReference type="GO" id="GO:0000150">
    <property type="term" value="F:DNA strand exchange activity"/>
    <property type="evidence" value="ECO:0007669"/>
    <property type="project" value="UniProtKB-KW"/>
</dbReference>
<feature type="active site" description="O-(5'-phospho-DNA)-serine intermediate" evidence="6 7">
    <location>
        <position position="9"/>
    </location>
</feature>
<dbReference type="InterPro" id="IPR006119">
    <property type="entry name" value="Resolv_N"/>
</dbReference>
<gene>
    <name evidence="9" type="ORF">DI598_14305</name>
</gene>
<dbReference type="Gene3D" id="3.40.50.1390">
    <property type="entry name" value="Resolvase, N-terminal catalytic domain"/>
    <property type="match status" value="1"/>
</dbReference>
<comment type="caution">
    <text evidence="9">The sequence shown here is derived from an EMBL/GenBank/DDBJ whole genome shotgun (WGS) entry which is preliminary data.</text>
</comment>
<dbReference type="AlphaFoldDB" id="A0A2W5ESP0"/>
<name>A0A2W5ESP0_9SPHI</name>
<dbReference type="InterPro" id="IPR050639">
    <property type="entry name" value="SSR_resolvase"/>
</dbReference>
<dbReference type="GO" id="GO:0015074">
    <property type="term" value="P:DNA integration"/>
    <property type="evidence" value="ECO:0007669"/>
    <property type="project" value="UniProtKB-KW"/>
</dbReference>
<keyword evidence="4" id="KW-0238">DNA-binding</keyword>
<evidence type="ECO:0000313" key="10">
    <source>
        <dbReference type="Proteomes" id="UP000249645"/>
    </source>
</evidence>
<dbReference type="PANTHER" id="PTHR30461">
    <property type="entry name" value="DNA-INVERTASE FROM LAMBDOID PROPHAGE"/>
    <property type="match status" value="1"/>
</dbReference>
<dbReference type="Pfam" id="PF02796">
    <property type="entry name" value="HTH_7"/>
    <property type="match status" value="1"/>
</dbReference>